<evidence type="ECO:0000256" key="1">
    <source>
        <dbReference type="ARBA" id="ARBA00004370"/>
    </source>
</evidence>
<evidence type="ECO:0000256" key="6">
    <source>
        <dbReference type="ARBA" id="ARBA00023310"/>
    </source>
</evidence>
<keyword evidence="7" id="KW-1003">Cell membrane</keyword>
<dbReference type="PATRIC" id="fig|1423727.3.peg.660"/>
<gene>
    <name evidence="7" type="primary">atpH</name>
    <name evidence="8" type="ORF">FC34_GL000657</name>
</gene>
<comment type="subcellular location">
    <subcellularLocation>
        <location evidence="7">Cell membrane</location>
        <topology evidence="7">Peripheral membrane protein</topology>
    </subcellularLocation>
    <subcellularLocation>
        <location evidence="1">Membrane</location>
    </subcellularLocation>
</comment>
<keyword evidence="5 7" id="KW-0472">Membrane</keyword>
<dbReference type="Gene3D" id="1.10.520.20">
    <property type="entry name" value="N-terminal domain of the delta subunit of the F1F0-ATP synthase"/>
    <property type="match status" value="1"/>
</dbReference>
<protein>
    <recommendedName>
        <fullName evidence="7">ATP synthase subunit delta</fullName>
    </recommendedName>
    <alternativeName>
        <fullName evidence="7">ATP synthase F(1) sector subunit delta</fullName>
    </alternativeName>
    <alternativeName>
        <fullName evidence="7">F-type ATPase subunit delta</fullName>
        <shortName evidence="7">F-ATPase subunit delta</shortName>
    </alternativeName>
</protein>
<dbReference type="EMBL" id="AYZQ01000001">
    <property type="protein sequence ID" value="KRM72944.1"/>
    <property type="molecule type" value="Genomic_DNA"/>
</dbReference>
<dbReference type="GO" id="GO:0046933">
    <property type="term" value="F:proton-transporting ATP synthase activity, rotational mechanism"/>
    <property type="evidence" value="ECO:0007669"/>
    <property type="project" value="UniProtKB-UniRule"/>
</dbReference>
<evidence type="ECO:0000256" key="5">
    <source>
        <dbReference type="ARBA" id="ARBA00023136"/>
    </source>
</evidence>
<accession>A0A0R2B0S9</accession>
<comment type="caution">
    <text evidence="8">The sequence shown here is derived from an EMBL/GenBank/DDBJ whole genome shotgun (WGS) entry which is preliminary data.</text>
</comment>
<dbReference type="STRING" id="1423727.FC34_GL000657"/>
<dbReference type="InterPro" id="IPR000711">
    <property type="entry name" value="ATPase_OSCP/dsu"/>
</dbReference>
<dbReference type="Pfam" id="PF00213">
    <property type="entry name" value="OSCP"/>
    <property type="match status" value="1"/>
</dbReference>
<evidence type="ECO:0000256" key="4">
    <source>
        <dbReference type="ARBA" id="ARBA00023065"/>
    </source>
</evidence>
<evidence type="ECO:0000256" key="2">
    <source>
        <dbReference type="ARBA" id="ARBA00022448"/>
    </source>
</evidence>
<dbReference type="NCBIfam" id="TIGR01145">
    <property type="entry name" value="ATP_synt_delta"/>
    <property type="match status" value="1"/>
</dbReference>
<comment type="function">
    <text evidence="7">This protein is part of the stalk that links CF(0) to CF(1). It either transmits conformational changes from CF(0) to CF(1) or is implicated in proton conduction.</text>
</comment>
<proteinExistence type="inferred from homology"/>
<organism evidence="8 9">
    <name type="scientific">Lacticaseibacillus brantae DSM 23927</name>
    <dbReference type="NCBI Taxonomy" id="1423727"/>
    <lineage>
        <taxon>Bacteria</taxon>
        <taxon>Bacillati</taxon>
        <taxon>Bacillota</taxon>
        <taxon>Bacilli</taxon>
        <taxon>Lactobacillales</taxon>
        <taxon>Lactobacillaceae</taxon>
        <taxon>Lacticaseibacillus</taxon>
    </lineage>
</organism>
<dbReference type="GO" id="GO:0045259">
    <property type="term" value="C:proton-transporting ATP synthase complex"/>
    <property type="evidence" value="ECO:0007669"/>
    <property type="project" value="UniProtKB-KW"/>
</dbReference>
<dbReference type="SUPFAM" id="SSF47928">
    <property type="entry name" value="N-terminal domain of the delta subunit of the F1F0-ATP synthase"/>
    <property type="match status" value="1"/>
</dbReference>
<keyword evidence="3 7" id="KW-0375">Hydrogen ion transport</keyword>
<comment type="similarity">
    <text evidence="7">Belongs to the ATPase delta chain family.</text>
</comment>
<dbReference type="InterPro" id="IPR026015">
    <property type="entry name" value="ATP_synth_OSCP/delta_N_sf"/>
</dbReference>
<dbReference type="Proteomes" id="UP000051672">
    <property type="component" value="Unassembled WGS sequence"/>
</dbReference>
<comment type="function">
    <text evidence="7">F(1)F(0) ATP synthase produces ATP from ADP in the presence of a proton or sodium gradient. F-type ATPases consist of two structural domains, F(1) containing the extramembraneous catalytic core and F(0) containing the membrane proton channel, linked together by a central stalk and a peripheral stalk. During catalysis, ATP synthesis in the catalytic domain of F(1) is coupled via a rotary mechanism of the central stalk subunits to proton translocation.</text>
</comment>
<keyword evidence="2 7" id="KW-0813">Transport</keyword>
<dbReference type="AlphaFoldDB" id="A0A0R2B0S9"/>
<sequence length="181" mass="19441">MALTNRDVAPRYGRSTFEVAQSQQGEQQTFDELAQVQSVLADNPQLLQVLEAANVSPEDKQKLLDNVKQALSPLVSNLIQMLFDYGRIGALPLVITDYNARFKAAQGIIDATVTTAVTLSDAQVESLGQAIATRFGGKTAQLQQIVDPTVLGGVKIMSQNQIIDGTVSTKLKKLSAALLAE</sequence>
<dbReference type="PANTHER" id="PTHR11910">
    <property type="entry name" value="ATP SYNTHASE DELTA CHAIN"/>
    <property type="match status" value="1"/>
</dbReference>
<keyword evidence="6 7" id="KW-0066">ATP synthesis</keyword>
<dbReference type="GO" id="GO:0005886">
    <property type="term" value="C:plasma membrane"/>
    <property type="evidence" value="ECO:0007669"/>
    <property type="project" value="UniProtKB-SubCell"/>
</dbReference>
<reference evidence="8 9" key="1">
    <citation type="journal article" date="2015" name="Genome Announc.">
        <title>Expanding the biotechnology potential of lactobacilli through comparative genomics of 213 strains and associated genera.</title>
        <authorList>
            <person name="Sun Z."/>
            <person name="Harris H.M."/>
            <person name="McCann A."/>
            <person name="Guo C."/>
            <person name="Argimon S."/>
            <person name="Zhang W."/>
            <person name="Yang X."/>
            <person name="Jeffery I.B."/>
            <person name="Cooney J.C."/>
            <person name="Kagawa T.F."/>
            <person name="Liu W."/>
            <person name="Song Y."/>
            <person name="Salvetti E."/>
            <person name="Wrobel A."/>
            <person name="Rasinkangas P."/>
            <person name="Parkhill J."/>
            <person name="Rea M.C."/>
            <person name="O'Sullivan O."/>
            <person name="Ritari J."/>
            <person name="Douillard F.P."/>
            <person name="Paul Ross R."/>
            <person name="Yang R."/>
            <person name="Briner A.E."/>
            <person name="Felis G.E."/>
            <person name="de Vos W.M."/>
            <person name="Barrangou R."/>
            <person name="Klaenhammer T.R."/>
            <person name="Caufield P.W."/>
            <person name="Cui Y."/>
            <person name="Zhang H."/>
            <person name="O'Toole P.W."/>
        </authorList>
    </citation>
    <scope>NUCLEOTIDE SEQUENCE [LARGE SCALE GENOMIC DNA]</scope>
    <source>
        <strain evidence="8 9">DSM 23927</strain>
    </source>
</reference>
<dbReference type="RefSeq" id="WP_057893950.1">
    <property type="nucleotide sequence ID" value="NZ_AYZQ01000001.1"/>
</dbReference>
<dbReference type="HAMAP" id="MF_01416">
    <property type="entry name" value="ATP_synth_delta_bact"/>
    <property type="match status" value="1"/>
</dbReference>
<dbReference type="PRINTS" id="PR00125">
    <property type="entry name" value="ATPASEDELTA"/>
</dbReference>
<keyword evidence="4 7" id="KW-0406">Ion transport</keyword>
<keyword evidence="9" id="KW-1185">Reference proteome</keyword>
<keyword evidence="7" id="KW-0139">CF(1)</keyword>
<evidence type="ECO:0000256" key="3">
    <source>
        <dbReference type="ARBA" id="ARBA00022781"/>
    </source>
</evidence>
<evidence type="ECO:0000256" key="7">
    <source>
        <dbReference type="HAMAP-Rule" id="MF_01416"/>
    </source>
</evidence>
<evidence type="ECO:0000313" key="9">
    <source>
        <dbReference type="Proteomes" id="UP000051672"/>
    </source>
</evidence>
<evidence type="ECO:0000313" key="8">
    <source>
        <dbReference type="EMBL" id="KRM72944.1"/>
    </source>
</evidence>
<name>A0A0R2B0S9_9LACO</name>